<reference evidence="2 3" key="1">
    <citation type="journal article" date="2016" name="Mol. Biol. Evol.">
        <title>Comparative Genomics of Early-Diverging Mushroom-Forming Fungi Provides Insights into the Origins of Lignocellulose Decay Capabilities.</title>
        <authorList>
            <person name="Nagy L.G."/>
            <person name="Riley R."/>
            <person name="Tritt A."/>
            <person name="Adam C."/>
            <person name="Daum C."/>
            <person name="Floudas D."/>
            <person name="Sun H."/>
            <person name="Yadav J.S."/>
            <person name="Pangilinan J."/>
            <person name="Larsson K.H."/>
            <person name="Matsuura K."/>
            <person name="Barry K."/>
            <person name="Labutti K."/>
            <person name="Kuo R."/>
            <person name="Ohm R.A."/>
            <person name="Bhattacharya S.S."/>
            <person name="Shirouzu T."/>
            <person name="Yoshinaga Y."/>
            <person name="Martin F.M."/>
            <person name="Grigoriev I.V."/>
            <person name="Hibbett D.S."/>
        </authorList>
    </citation>
    <scope>NUCLEOTIDE SEQUENCE [LARGE SCALE GENOMIC DNA]</scope>
    <source>
        <strain evidence="2 3">TUFC12733</strain>
    </source>
</reference>
<feature type="region of interest" description="Disordered" evidence="1">
    <location>
        <begin position="256"/>
        <end position="296"/>
    </location>
</feature>
<organism evidence="2 3">
    <name type="scientific">Calocera viscosa (strain TUFC12733)</name>
    <dbReference type="NCBI Taxonomy" id="1330018"/>
    <lineage>
        <taxon>Eukaryota</taxon>
        <taxon>Fungi</taxon>
        <taxon>Dikarya</taxon>
        <taxon>Basidiomycota</taxon>
        <taxon>Agaricomycotina</taxon>
        <taxon>Dacrymycetes</taxon>
        <taxon>Dacrymycetales</taxon>
        <taxon>Dacrymycetaceae</taxon>
        <taxon>Calocera</taxon>
    </lineage>
</organism>
<accession>A0A167PXA8</accession>
<evidence type="ECO:0000313" key="2">
    <source>
        <dbReference type="EMBL" id="KZO99215.1"/>
    </source>
</evidence>
<proteinExistence type="predicted"/>
<evidence type="ECO:0000256" key="1">
    <source>
        <dbReference type="SAM" id="MobiDB-lite"/>
    </source>
</evidence>
<keyword evidence="3" id="KW-1185">Reference proteome</keyword>
<feature type="compositionally biased region" description="Polar residues" evidence="1">
    <location>
        <begin position="284"/>
        <end position="296"/>
    </location>
</feature>
<name>A0A167PXA8_CALVF</name>
<dbReference type="EMBL" id="KV417273">
    <property type="protein sequence ID" value="KZO99215.1"/>
    <property type="molecule type" value="Genomic_DNA"/>
</dbReference>
<dbReference type="OrthoDB" id="10501486at2759"/>
<sequence>MTSYPSRISAFPALDRSWFSEGGIAWVPNQAKSPLLSFDDRPRFQPICVLDRWEPHDPSHPDDPITPEDFWRRALHLRTHLTLTGDIIPTSMESVVVEHDNTPFLPPHFLRPPLASPQTWIPTNLRDRAEFWAYTGCIQARIDTTSVALCGTGYGPQWHLLPPAVAYSEGKAFLDVVAQGVQFVLWRPAATWAPLWWTWIGAQLGRPGGEAADWGDEAVPGSLFIPAGMEDTECDPFHPRRRFQVGSASRIAGSVLGEATRAPCDDQDWGESGESAEYHGEVSSARSGPRMTSVTT</sequence>
<protein>
    <submittedName>
        <fullName evidence="2">Uncharacterized protein</fullName>
    </submittedName>
</protein>
<evidence type="ECO:0000313" key="3">
    <source>
        <dbReference type="Proteomes" id="UP000076738"/>
    </source>
</evidence>
<dbReference type="Proteomes" id="UP000076738">
    <property type="component" value="Unassembled WGS sequence"/>
</dbReference>
<gene>
    <name evidence="2" type="ORF">CALVIDRAFT_561608</name>
</gene>
<dbReference type="AlphaFoldDB" id="A0A167PXA8"/>